<keyword evidence="1" id="KW-0472">Membrane</keyword>
<evidence type="ECO:0000256" key="1">
    <source>
        <dbReference type="SAM" id="Phobius"/>
    </source>
</evidence>
<feature type="transmembrane region" description="Helical" evidence="1">
    <location>
        <begin position="114"/>
        <end position="140"/>
    </location>
</feature>
<dbReference type="AlphaFoldDB" id="F2IIZ8"/>
<dbReference type="Proteomes" id="UP000007463">
    <property type="component" value="Chromosome"/>
</dbReference>
<feature type="transmembrane region" description="Helical" evidence="1">
    <location>
        <begin position="20"/>
        <end position="39"/>
    </location>
</feature>
<accession>F2IIZ8</accession>
<name>F2IIZ8_FLUTR</name>
<keyword evidence="1" id="KW-1133">Transmembrane helix</keyword>
<evidence type="ECO:0000313" key="3">
    <source>
        <dbReference type="EMBL" id="AEA43856.1"/>
    </source>
</evidence>
<gene>
    <name evidence="3" type="ordered locus">Fluta_1869</name>
</gene>
<feature type="transmembrane region" description="Helical" evidence="1">
    <location>
        <begin position="90"/>
        <end position="108"/>
    </location>
</feature>
<sequence length="149" mass="16384">MMKEEVGISCPINDKQVNEIVIRTIAMQVIFIGSAALFFQNPIIAVLLAIDFGLRAFGFGQWSALRYSAQKLVTHFKLGYKATNEAPKKFAATIGFVVMSIFSILLFLKLSVLATIIGGLLLLFATLEGGFGICVGCILYQQLTRFRLV</sequence>
<dbReference type="GO" id="GO:0016740">
    <property type="term" value="F:transferase activity"/>
    <property type="evidence" value="ECO:0007669"/>
    <property type="project" value="UniProtKB-KW"/>
</dbReference>
<feature type="transmembrane region" description="Helical" evidence="1">
    <location>
        <begin position="45"/>
        <end position="69"/>
    </location>
</feature>
<dbReference type="Pfam" id="PF14340">
    <property type="entry name" value="DUF4395"/>
    <property type="match status" value="1"/>
</dbReference>
<keyword evidence="1" id="KW-0812">Transmembrane</keyword>
<dbReference type="eggNOG" id="ENOG5032J0V">
    <property type="taxonomic scope" value="Bacteria"/>
</dbReference>
<evidence type="ECO:0000259" key="2">
    <source>
        <dbReference type="Pfam" id="PF14340"/>
    </source>
</evidence>
<dbReference type="EMBL" id="CP002542">
    <property type="protein sequence ID" value="AEA43856.1"/>
    <property type="molecule type" value="Genomic_DNA"/>
</dbReference>
<protein>
    <submittedName>
        <fullName evidence="3">CDP-alcohol phosphatidyltransferase</fullName>
    </submittedName>
</protein>
<evidence type="ECO:0000313" key="4">
    <source>
        <dbReference type="Proteomes" id="UP000007463"/>
    </source>
</evidence>
<feature type="domain" description="DUF4395" evidence="2">
    <location>
        <begin position="17"/>
        <end position="145"/>
    </location>
</feature>
<dbReference type="InterPro" id="IPR025508">
    <property type="entry name" value="DUF4395"/>
</dbReference>
<proteinExistence type="predicted"/>
<dbReference type="HOGENOM" id="CLU_115719_2_0_10"/>
<dbReference type="RefSeq" id="WP_013686626.1">
    <property type="nucleotide sequence ID" value="NC_015321.1"/>
</dbReference>
<organism evidence="3 4">
    <name type="scientific">Fluviicola taffensis (strain DSM 16823 / NCIMB 13979 / RW262)</name>
    <dbReference type="NCBI Taxonomy" id="755732"/>
    <lineage>
        <taxon>Bacteria</taxon>
        <taxon>Pseudomonadati</taxon>
        <taxon>Bacteroidota</taxon>
        <taxon>Flavobacteriia</taxon>
        <taxon>Flavobacteriales</taxon>
        <taxon>Crocinitomicaceae</taxon>
        <taxon>Fluviicola</taxon>
    </lineage>
</organism>
<dbReference type="STRING" id="755732.Fluta_1869"/>
<dbReference type="OrthoDB" id="1261922at2"/>
<keyword evidence="3" id="KW-0808">Transferase</keyword>
<reference evidence="3 4" key="1">
    <citation type="journal article" date="2011" name="Stand. Genomic Sci.">
        <title>Complete genome sequence of the gliding freshwater bacterium Fluviicola taffensis type strain (RW262).</title>
        <authorList>
            <person name="Woyke T."/>
            <person name="Chertkov O."/>
            <person name="Lapidus A."/>
            <person name="Nolan M."/>
            <person name="Lucas S."/>
            <person name="Del Rio T.G."/>
            <person name="Tice H."/>
            <person name="Cheng J.F."/>
            <person name="Tapia R."/>
            <person name="Han C."/>
            <person name="Goodwin L."/>
            <person name="Pitluck S."/>
            <person name="Liolios K."/>
            <person name="Pagani I."/>
            <person name="Ivanova N."/>
            <person name="Huntemann M."/>
            <person name="Mavromatis K."/>
            <person name="Mikhailova N."/>
            <person name="Pati A."/>
            <person name="Chen A."/>
            <person name="Palaniappan K."/>
            <person name="Land M."/>
            <person name="Hauser L."/>
            <person name="Brambilla E.M."/>
            <person name="Rohde M."/>
            <person name="Mwirichia R."/>
            <person name="Sikorski J."/>
            <person name="Tindall B.J."/>
            <person name="Goker M."/>
            <person name="Bristow J."/>
            <person name="Eisen J.A."/>
            <person name="Markowitz V."/>
            <person name="Hugenholtz P."/>
            <person name="Klenk H.P."/>
            <person name="Kyrpides N.C."/>
        </authorList>
    </citation>
    <scope>NUCLEOTIDE SEQUENCE [LARGE SCALE GENOMIC DNA]</scope>
    <source>
        <strain evidence="4">DSM 16823 / RW262 / RW262</strain>
    </source>
</reference>
<dbReference type="KEGG" id="fte:Fluta_1869"/>
<keyword evidence="4" id="KW-1185">Reference proteome</keyword>
<reference evidence="4" key="2">
    <citation type="submission" date="2011-02" db="EMBL/GenBank/DDBJ databases">
        <title>The complete genome of Fluviicola taffensis DSM 16823.</title>
        <authorList>
            <consortium name="US DOE Joint Genome Institute (JGI-PGF)"/>
            <person name="Lucas S."/>
            <person name="Copeland A."/>
            <person name="Lapidus A."/>
            <person name="Bruce D."/>
            <person name="Goodwin L."/>
            <person name="Pitluck S."/>
            <person name="Kyrpides N."/>
            <person name="Mavromatis K."/>
            <person name="Ivanova N."/>
            <person name="Mikhailova N."/>
            <person name="Pagani I."/>
            <person name="Chertkov O."/>
            <person name="Detter J.C."/>
            <person name="Han C."/>
            <person name="Tapia R."/>
            <person name="Land M."/>
            <person name="Hauser L."/>
            <person name="Markowitz V."/>
            <person name="Cheng J.-F."/>
            <person name="Hugenholtz P."/>
            <person name="Woyke T."/>
            <person name="Wu D."/>
            <person name="Tindall B."/>
            <person name="Pomrenke H.G."/>
            <person name="Brambilla E."/>
            <person name="Klenk H.-P."/>
            <person name="Eisen J.A."/>
        </authorList>
    </citation>
    <scope>NUCLEOTIDE SEQUENCE [LARGE SCALE GENOMIC DNA]</scope>
    <source>
        <strain evidence="4">DSM 16823 / RW262 / RW262</strain>
    </source>
</reference>